<name>A0AA37PHZ6_9PEZI</name>
<dbReference type="EMBL" id="BQXU01000070">
    <property type="protein sequence ID" value="GKT52528.1"/>
    <property type="molecule type" value="Genomic_DNA"/>
</dbReference>
<gene>
    <name evidence="1" type="ORF">ColSpa_12709</name>
</gene>
<proteinExistence type="predicted"/>
<keyword evidence="2" id="KW-1185">Reference proteome</keyword>
<comment type="caution">
    <text evidence="1">The sequence shown here is derived from an EMBL/GenBank/DDBJ whole genome shotgun (WGS) entry which is preliminary data.</text>
</comment>
<dbReference type="RefSeq" id="XP_049134878.1">
    <property type="nucleotide sequence ID" value="XM_049278921.1"/>
</dbReference>
<organism evidence="1 2">
    <name type="scientific">Colletotrichum spaethianum</name>
    <dbReference type="NCBI Taxonomy" id="700344"/>
    <lineage>
        <taxon>Eukaryota</taxon>
        <taxon>Fungi</taxon>
        <taxon>Dikarya</taxon>
        <taxon>Ascomycota</taxon>
        <taxon>Pezizomycotina</taxon>
        <taxon>Sordariomycetes</taxon>
        <taxon>Hypocreomycetidae</taxon>
        <taxon>Glomerellales</taxon>
        <taxon>Glomerellaceae</taxon>
        <taxon>Colletotrichum</taxon>
        <taxon>Colletotrichum spaethianum species complex</taxon>
    </lineage>
</organism>
<accession>A0AA37PHZ6</accession>
<dbReference type="Proteomes" id="UP001055115">
    <property type="component" value="Unassembled WGS sequence"/>
</dbReference>
<reference evidence="1 2" key="1">
    <citation type="submission" date="2022-03" db="EMBL/GenBank/DDBJ databases">
        <title>Genome data of Colletotrichum spp.</title>
        <authorList>
            <person name="Utami Y.D."/>
            <person name="Hiruma K."/>
        </authorList>
    </citation>
    <scope>NUCLEOTIDE SEQUENCE [LARGE SCALE GENOMIC DNA]</scope>
    <source>
        <strain evidence="1 2">MAFF 239500</strain>
    </source>
</reference>
<protein>
    <submittedName>
        <fullName evidence="1">Uncharacterized protein</fullName>
    </submittedName>
</protein>
<evidence type="ECO:0000313" key="2">
    <source>
        <dbReference type="Proteomes" id="UP001055115"/>
    </source>
</evidence>
<sequence length="522" mass="59474">MGFLVLDEDYESQARAKTQTSQSPDGMLRGNLQCDITLPLFTNPPENRLACHETAQETAYVSAHISYSIHALYSQLAAHAAITSHSSALVAPEGIALGIRIAPQSFDIYPDCDHRRYHSRRLRLHDPETLPVLSFVHKLSVESAGSYKGLGNLYDLRPLSLLVPLQCMAALPNLTTLMLPWMWERPMPYATPSTPVREHYARPWEGALRDARHEFGNAICEQEKFLRGRRIPVGLKNALLHFWEPEQISVEDQSVARPDLIYPAERDPLSVGLCRLAAHLKRLDLRALVTEDLFPTAGVEDRQWSSMQRLRIEIHPLRPDGMWYFVGPRGEDPLRSGGSGDKREGGFRVSETMDYPREHDIPEDKEIDEEFDEYPNGDSEFDYFPDLFRTEPHRERVEPLLARFAAAVANMTRLEDAEMFAHVWWTPSERREEEYAGDAPYDNASVHRWGVRYLAGRGGGDNGDGDSKTATTVVQWQVGDWRPSTAVMELFEALGTQEWLDFEFKIGRPWQTTDDIIQARLF</sequence>
<evidence type="ECO:0000313" key="1">
    <source>
        <dbReference type="EMBL" id="GKT52528.1"/>
    </source>
</evidence>
<dbReference type="GeneID" id="73333511"/>
<dbReference type="AlphaFoldDB" id="A0AA37PHZ6"/>